<evidence type="ECO:0000256" key="8">
    <source>
        <dbReference type="ARBA" id="ARBA00022977"/>
    </source>
</evidence>
<evidence type="ECO:0000313" key="15">
    <source>
        <dbReference type="Proteomes" id="UP001366166"/>
    </source>
</evidence>
<keyword evidence="9" id="KW-0408">Iron</keyword>
<dbReference type="AlphaFoldDB" id="A0AAU9EWY7"/>
<evidence type="ECO:0000313" key="14">
    <source>
        <dbReference type="EMBL" id="BEQ16060.1"/>
    </source>
</evidence>
<evidence type="ECO:0000256" key="4">
    <source>
        <dbReference type="ARBA" id="ARBA00011738"/>
    </source>
</evidence>
<accession>A0AAU9EWY7</accession>
<keyword evidence="7" id="KW-0663">Pyridoxal phosphate</keyword>
<evidence type="ECO:0000256" key="6">
    <source>
        <dbReference type="ARBA" id="ARBA00022723"/>
    </source>
</evidence>
<reference evidence="15" key="1">
    <citation type="journal article" date="2023" name="Arch. Microbiol.">
        <title>Desulfoferula mesophilus gen. nov. sp. nov., a mesophilic sulfate-reducing bacterium isolated from a brackish lake sediment.</title>
        <authorList>
            <person name="Watanabe T."/>
            <person name="Yabe T."/>
            <person name="Tsuji J.M."/>
            <person name="Fukui M."/>
        </authorList>
    </citation>
    <scope>NUCLEOTIDE SEQUENCE [LARGE SCALE GENOMIC DNA]</scope>
    <source>
        <strain evidence="15">12FAK</strain>
    </source>
</reference>
<protein>
    <recommendedName>
        <fullName evidence="10">Thiamine pyrimidine synthase</fullName>
    </recommendedName>
</protein>
<dbReference type="Pfam" id="PF09084">
    <property type="entry name" value="NMT1"/>
    <property type="match status" value="1"/>
</dbReference>
<evidence type="ECO:0000256" key="9">
    <source>
        <dbReference type="ARBA" id="ARBA00023004"/>
    </source>
</evidence>
<dbReference type="SUPFAM" id="SSF53850">
    <property type="entry name" value="Periplasmic binding protein-like II"/>
    <property type="match status" value="1"/>
</dbReference>
<comment type="pathway">
    <text evidence="2">Cofactor biosynthesis; thiamine diphosphate biosynthesis.</text>
</comment>
<proteinExistence type="inferred from homology"/>
<evidence type="ECO:0000256" key="10">
    <source>
        <dbReference type="ARBA" id="ARBA00033171"/>
    </source>
</evidence>
<dbReference type="InterPro" id="IPR027939">
    <property type="entry name" value="NMT1/THI5"/>
</dbReference>
<comment type="subunit">
    <text evidence="4">Homodimer.</text>
</comment>
<dbReference type="EMBL" id="AP028679">
    <property type="protein sequence ID" value="BEQ16060.1"/>
    <property type="molecule type" value="Genomic_DNA"/>
</dbReference>
<evidence type="ECO:0000256" key="11">
    <source>
        <dbReference type="ARBA" id="ARBA00048179"/>
    </source>
</evidence>
<organism evidence="14 15">
    <name type="scientific">Desulfoferula mesophila</name>
    <dbReference type="NCBI Taxonomy" id="3058419"/>
    <lineage>
        <taxon>Bacteria</taxon>
        <taxon>Pseudomonadati</taxon>
        <taxon>Thermodesulfobacteriota</taxon>
        <taxon>Desulfarculia</taxon>
        <taxon>Desulfarculales</taxon>
        <taxon>Desulfarculaceae</taxon>
        <taxon>Desulfoferula</taxon>
    </lineage>
</organism>
<keyword evidence="15" id="KW-1185">Reference proteome</keyword>
<keyword evidence="8" id="KW-0784">Thiamine biosynthesis</keyword>
<keyword evidence="5" id="KW-0808">Transferase</keyword>
<keyword evidence="6" id="KW-0479">Metal-binding</keyword>
<feature type="signal peptide" evidence="12">
    <location>
        <begin position="1"/>
        <end position="28"/>
    </location>
</feature>
<comment type="similarity">
    <text evidence="3">Belongs to the NMT1/THI5 family.</text>
</comment>
<evidence type="ECO:0000256" key="1">
    <source>
        <dbReference type="ARBA" id="ARBA00003469"/>
    </source>
</evidence>
<evidence type="ECO:0000256" key="12">
    <source>
        <dbReference type="SAM" id="SignalP"/>
    </source>
</evidence>
<comment type="function">
    <text evidence="1">Responsible for the formation of the pyrimidine heterocycle in the thiamine biosynthesis pathway. Catalyzes the formation of hydroxymethylpyrimidine phosphate (HMP-P) from histidine and pyridoxal phosphate (PLP). The protein uses PLP and the active site histidine to form HMP-P, generating an inactive enzyme. The enzyme can only undergo a single turnover, which suggests it is a suicide enzyme.</text>
</comment>
<dbReference type="GO" id="GO:0046872">
    <property type="term" value="F:metal ion binding"/>
    <property type="evidence" value="ECO:0007669"/>
    <property type="project" value="UniProtKB-KW"/>
</dbReference>
<dbReference type="PANTHER" id="PTHR31528:SF1">
    <property type="entry name" value="4-AMINO-5-HYDROXYMETHYL-2-METHYLPYRIMIDINE PHOSPHATE SYNTHASE THI11-RELATED"/>
    <property type="match status" value="1"/>
</dbReference>
<dbReference type="InterPro" id="IPR015168">
    <property type="entry name" value="SsuA/THI5"/>
</dbReference>
<evidence type="ECO:0000256" key="2">
    <source>
        <dbReference type="ARBA" id="ARBA00004948"/>
    </source>
</evidence>
<comment type="catalytic activity">
    <reaction evidence="11">
        <text>N(6)-(pyridoxal phosphate)-L-lysyl-[4-amino-5-hydroxymethyl-2-methylpyrimidine phosphate synthase] + L-histidyl-[4-amino-5-hydroxymethyl-2-methylpyrimidine phosphate synthase] + 2 Fe(3+) + 4 H2O = L-lysyl-[4-amino-5-hydroxymethyl-2-methylpyrimidine phosphate synthase] + (2S)-2-amino-5-hydroxy-4-oxopentanoyl-[4-amino-5-hydroxymethyl-2-methylpyrimidine phosphate synthase] + 4-amino-2-methyl-5-(phosphooxymethyl)pyrimidine + 3-oxopropanoate + 2 Fe(2+) + 2 H(+)</text>
        <dbReference type="Rhea" id="RHEA:65756"/>
        <dbReference type="Rhea" id="RHEA-COMP:16892"/>
        <dbReference type="Rhea" id="RHEA-COMP:16893"/>
        <dbReference type="Rhea" id="RHEA-COMP:16894"/>
        <dbReference type="Rhea" id="RHEA-COMP:16895"/>
        <dbReference type="ChEBI" id="CHEBI:15377"/>
        <dbReference type="ChEBI" id="CHEBI:15378"/>
        <dbReference type="ChEBI" id="CHEBI:29033"/>
        <dbReference type="ChEBI" id="CHEBI:29034"/>
        <dbReference type="ChEBI" id="CHEBI:29969"/>
        <dbReference type="ChEBI" id="CHEBI:29979"/>
        <dbReference type="ChEBI" id="CHEBI:33190"/>
        <dbReference type="ChEBI" id="CHEBI:58354"/>
        <dbReference type="ChEBI" id="CHEBI:143915"/>
        <dbReference type="ChEBI" id="CHEBI:157692"/>
    </reaction>
    <physiologicalReaction direction="left-to-right" evidence="11">
        <dbReference type="Rhea" id="RHEA:65757"/>
    </physiologicalReaction>
</comment>
<evidence type="ECO:0000256" key="7">
    <source>
        <dbReference type="ARBA" id="ARBA00022898"/>
    </source>
</evidence>
<dbReference type="Proteomes" id="UP001366166">
    <property type="component" value="Chromosome"/>
</dbReference>
<name>A0AAU9EWY7_9BACT</name>
<keyword evidence="12" id="KW-0732">Signal</keyword>
<evidence type="ECO:0000256" key="3">
    <source>
        <dbReference type="ARBA" id="ARBA00009406"/>
    </source>
</evidence>
<feature type="chain" id="PRO_5043706487" description="Thiamine pyrimidine synthase" evidence="12">
    <location>
        <begin position="29"/>
        <end position="329"/>
    </location>
</feature>
<dbReference type="Gene3D" id="3.40.190.10">
    <property type="entry name" value="Periplasmic binding protein-like II"/>
    <property type="match status" value="2"/>
</dbReference>
<feature type="domain" description="SsuA/THI5-like" evidence="13">
    <location>
        <begin position="42"/>
        <end position="250"/>
    </location>
</feature>
<evidence type="ECO:0000259" key="13">
    <source>
        <dbReference type="Pfam" id="PF09084"/>
    </source>
</evidence>
<dbReference type="GO" id="GO:0009228">
    <property type="term" value="P:thiamine biosynthetic process"/>
    <property type="evidence" value="ECO:0007669"/>
    <property type="project" value="UniProtKB-KW"/>
</dbReference>
<sequence>MRLMDRGKFWVAALMACALLLAAAPAGALTKVSLQLQWVHQAQFAGFYLAQDLGLYRQAGLEVEIRPGGPGVDPLGELAARRCDFALSWLSEAMVARSQGVELVNLAQLVQRSALLLVVFNDSGIRNIRDLNGRKVGLWRRQFAVPPRALFAKAGIQVEEVNQSVSMAPFLQRAVDAATAMLYNEYDQIYQAGVDRDEITVFDFAEQGLNFPEDGLYAMQDTWKQRAQVCRAFTRASLEGWRRAFAQPELALAAVMKRVNAAKLASNPAHQRWMLKSMQDLYTHRVGTALLGQLSPYDLLQVNRILVSQGFIPAPVEAQGFVAEAWKEP</sequence>
<dbReference type="KEGG" id="dmp:FAK_31260"/>
<evidence type="ECO:0000256" key="5">
    <source>
        <dbReference type="ARBA" id="ARBA00022679"/>
    </source>
</evidence>
<dbReference type="GO" id="GO:0016740">
    <property type="term" value="F:transferase activity"/>
    <property type="evidence" value="ECO:0007669"/>
    <property type="project" value="UniProtKB-KW"/>
</dbReference>
<gene>
    <name evidence="14" type="ORF">FAK_31260</name>
</gene>
<dbReference type="PANTHER" id="PTHR31528">
    <property type="entry name" value="4-AMINO-5-HYDROXYMETHYL-2-METHYLPYRIMIDINE PHOSPHATE SYNTHASE THI11-RELATED"/>
    <property type="match status" value="1"/>
</dbReference>